<reference evidence="2" key="2">
    <citation type="submission" date="2020-06" db="EMBL/GenBank/DDBJ databases">
        <title>Helianthus annuus Genome sequencing and assembly Release 2.</title>
        <authorList>
            <person name="Gouzy J."/>
            <person name="Langlade N."/>
            <person name="Munos S."/>
        </authorList>
    </citation>
    <scope>NUCLEOTIDE SEQUENCE</scope>
    <source>
        <tissue evidence="2">Leaves</tissue>
    </source>
</reference>
<keyword evidence="1" id="KW-1133">Transmembrane helix</keyword>
<evidence type="ECO:0000313" key="3">
    <source>
        <dbReference type="Proteomes" id="UP000215914"/>
    </source>
</evidence>
<reference evidence="2" key="1">
    <citation type="journal article" date="2017" name="Nature">
        <title>The sunflower genome provides insights into oil metabolism, flowering and Asterid evolution.</title>
        <authorList>
            <person name="Badouin H."/>
            <person name="Gouzy J."/>
            <person name="Grassa C.J."/>
            <person name="Murat F."/>
            <person name="Staton S.E."/>
            <person name="Cottret L."/>
            <person name="Lelandais-Briere C."/>
            <person name="Owens G.L."/>
            <person name="Carrere S."/>
            <person name="Mayjonade B."/>
            <person name="Legrand L."/>
            <person name="Gill N."/>
            <person name="Kane N.C."/>
            <person name="Bowers J.E."/>
            <person name="Hubner S."/>
            <person name="Bellec A."/>
            <person name="Berard A."/>
            <person name="Berges H."/>
            <person name="Blanchet N."/>
            <person name="Boniface M.C."/>
            <person name="Brunel D."/>
            <person name="Catrice O."/>
            <person name="Chaidir N."/>
            <person name="Claudel C."/>
            <person name="Donnadieu C."/>
            <person name="Faraut T."/>
            <person name="Fievet G."/>
            <person name="Helmstetter N."/>
            <person name="King M."/>
            <person name="Knapp S.J."/>
            <person name="Lai Z."/>
            <person name="Le Paslier M.C."/>
            <person name="Lippi Y."/>
            <person name="Lorenzon L."/>
            <person name="Mandel J.R."/>
            <person name="Marage G."/>
            <person name="Marchand G."/>
            <person name="Marquand E."/>
            <person name="Bret-Mestries E."/>
            <person name="Morien E."/>
            <person name="Nambeesan S."/>
            <person name="Nguyen T."/>
            <person name="Pegot-Espagnet P."/>
            <person name="Pouilly N."/>
            <person name="Raftis F."/>
            <person name="Sallet E."/>
            <person name="Schiex T."/>
            <person name="Thomas J."/>
            <person name="Vandecasteele C."/>
            <person name="Vares D."/>
            <person name="Vear F."/>
            <person name="Vautrin S."/>
            <person name="Crespi M."/>
            <person name="Mangin B."/>
            <person name="Burke J.M."/>
            <person name="Salse J."/>
            <person name="Munos S."/>
            <person name="Vincourt P."/>
            <person name="Rieseberg L.H."/>
            <person name="Langlade N.B."/>
        </authorList>
    </citation>
    <scope>NUCLEOTIDE SEQUENCE</scope>
    <source>
        <tissue evidence="2">Leaves</tissue>
    </source>
</reference>
<proteinExistence type="predicted"/>
<feature type="transmembrane region" description="Helical" evidence="1">
    <location>
        <begin position="43"/>
        <end position="68"/>
    </location>
</feature>
<comment type="caution">
    <text evidence="2">The sequence shown here is derived from an EMBL/GenBank/DDBJ whole genome shotgun (WGS) entry which is preliminary data.</text>
</comment>
<dbReference type="AlphaFoldDB" id="A0A9K3HBM8"/>
<feature type="transmembrane region" description="Helical" evidence="1">
    <location>
        <begin position="109"/>
        <end position="134"/>
    </location>
</feature>
<protein>
    <submittedName>
        <fullName evidence="2">Uncharacterized protein</fullName>
    </submittedName>
</protein>
<dbReference type="EMBL" id="MNCJ02000328">
    <property type="protein sequence ID" value="KAF5774355.1"/>
    <property type="molecule type" value="Genomic_DNA"/>
</dbReference>
<accession>A0A9K3HBM8</accession>
<feature type="transmembrane region" description="Helical" evidence="1">
    <location>
        <begin position="75"/>
        <end position="97"/>
    </location>
</feature>
<evidence type="ECO:0000313" key="2">
    <source>
        <dbReference type="EMBL" id="KAF5774355.1"/>
    </source>
</evidence>
<organism evidence="2 3">
    <name type="scientific">Helianthus annuus</name>
    <name type="common">Common sunflower</name>
    <dbReference type="NCBI Taxonomy" id="4232"/>
    <lineage>
        <taxon>Eukaryota</taxon>
        <taxon>Viridiplantae</taxon>
        <taxon>Streptophyta</taxon>
        <taxon>Embryophyta</taxon>
        <taxon>Tracheophyta</taxon>
        <taxon>Spermatophyta</taxon>
        <taxon>Magnoliopsida</taxon>
        <taxon>eudicotyledons</taxon>
        <taxon>Gunneridae</taxon>
        <taxon>Pentapetalae</taxon>
        <taxon>asterids</taxon>
        <taxon>campanulids</taxon>
        <taxon>Asterales</taxon>
        <taxon>Asteraceae</taxon>
        <taxon>Asteroideae</taxon>
        <taxon>Heliantheae alliance</taxon>
        <taxon>Heliantheae</taxon>
        <taxon>Helianthus</taxon>
    </lineage>
</organism>
<gene>
    <name evidence="2" type="ORF">HanXRQr2_Chr13g0599401</name>
</gene>
<name>A0A9K3HBM8_HELAN</name>
<evidence type="ECO:0000256" key="1">
    <source>
        <dbReference type="SAM" id="Phobius"/>
    </source>
</evidence>
<dbReference type="Gramene" id="mRNA:HanXRQr2_Chr13g0599401">
    <property type="protein sequence ID" value="mRNA:HanXRQr2_Chr13g0599401"/>
    <property type="gene ID" value="HanXRQr2_Chr13g0599401"/>
</dbReference>
<keyword evidence="1" id="KW-0472">Membrane</keyword>
<keyword evidence="1" id="KW-0812">Transmembrane</keyword>
<feature type="transmembrane region" description="Helical" evidence="1">
    <location>
        <begin position="12"/>
        <end position="31"/>
    </location>
</feature>
<keyword evidence="3" id="KW-1185">Reference proteome</keyword>
<dbReference type="Proteomes" id="UP000215914">
    <property type="component" value="Unassembled WGS sequence"/>
</dbReference>
<sequence>MVILFIILMKMLWFVAFVKCLFEFVVMVYYFDYDDDDDGFAFYAWAFYGVDVMCFLWWCYCLFAYVFAWVGLLSWSYCLCNFVFGCGFCGGGGGMATTSSGRPSWLTKMMIHSFEILECFVSTLAMMLFSHLAWQPRLQPWLKSKPQLVHIGYDVVLSLGTTTSVAIMPEI</sequence>